<feature type="domain" description="DUF4371" evidence="2">
    <location>
        <begin position="144"/>
        <end position="319"/>
    </location>
</feature>
<comment type="caution">
    <text evidence="3">The sequence shown here is derived from an EMBL/GenBank/DDBJ whole genome shotgun (WGS) entry which is preliminary data.</text>
</comment>
<dbReference type="AlphaFoldDB" id="A0A6A4W8I0"/>
<name>A0A6A4W8I0_AMPAM</name>
<evidence type="ECO:0000313" key="4">
    <source>
        <dbReference type="Proteomes" id="UP000440578"/>
    </source>
</evidence>
<accession>A0A6A4W8I0</accession>
<dbReference type="SUPFAM" id="SSF53098">
    <property type="entry name" value="Ribonuclease H-like"/>
    <property type="match status" value="1"/>
</dbReference>
<dbReference type="InterPro" id="IPR008906">
    <property type="entry name" value="HATC_C_dom"/>
</dbReference>
<dbReference type="InterPro" id="IPR025398">
    <property type="entry name" value="DUF4371"/>
</dbReference>
<evidence type="ECO:0000259" key="1">
    <source>
        <dbReference type="Pfam" id="PF05699"/>
    </source>
</evidence>
<proteinExistence type="predicted"/>
<dbReference type="Proteomes" id="UP000440578">
    <property type="component" value="Unassembled WGS sequence"/>
</dbReference>
<sequence length="705" mass="78614">MTLLKPWEAPAGFKWPYTERTCSGKQRRNYLGPQHLSGKFECFSFSPEKQGLYCKVCVLFGTPAARGIGPGQLVRTPLTHYQDLTSESSGSLTNHLKQLYHITNTERAGIFRKQFAAGVDVADIQDKAAASERDNNRRVLMRLLRCIEHMGRLGQPLRGHRDSGQPPAGGAAPAYEQGAFRATLQLMADCGDQTIQRHLAKAGRNATYISPHIQNELIGCVDAVMKDAVVREVQAAEFFSLLADETTDISSKEQLSVCLRYVQPDSSCVRERLLWFEEVPDLTGAGLASQLLGVLAKHNIDKDKMVGQGYDGAAAMSGKERGVQHHISKEVPTAAYTHCMSHVLNLCLVKATEVKELRAAVAIMNAVTNFFNESNKRLLTLQAGIAEKCPESSRSRLKKRCETRWVENQEATEVFKELMPAVTHALTSPNQDFLQALDSVTDAVEVLQSLREDSEKFHSLFDGVEEAVGDVPMPRWAKVASTRNNCAREYYRINVYLAFIDTCLGQINERFRSHLSRGVRLSALLPTVCTKSRTSFEELRPAVDMYSRLLDCSSDQVEAEFRLWQKRWLRCEAHERPRTVLEALAEARTAGSFPVIARLLHIFATLPVTTATSERSFSALKRLKTYLRSTLTEDRLNGLAMLYVHRDIPLDGDEAISALIEALESEESVLARGDVDIVENAGLKLVVEGETVCEDRFPRPVAAER</sequence>
<gene>
    <name evidence="3" type="primary">THAP12_28</name>
    <name evidence="3" type="ORF">FJT64_004242</name>
</gene>
<dbReference type="Pfam" id="PF05699">
    <property type="entry name" value="Dimer_Tnp_hAT"/>
    <property type="match status" value="1"/>
</dbReference>
<organism evidence="3 4">
    <name type="scientific">Amphibalanus amphitrite</name>
    <name type="common">Striped barnacle</name>
    <name type="synonym">Balanus amphitrite</name>
    <dbReference type="NCBI Taxonomy" id="1232801"/>
    <lineage>
        <taxon>Eukaryota</taxon>
        <taxon>Metazoa</taxon>
        <taxon>Ecdysozoa</taxon>
        <taxon>Arthropoda</taxon>
        <taxon>Crustacea</taxon>
        <taxon>Multicrustacea</taxon>
        <taxon>Cirripedia</taxon>
        <taxon>Thoracica</taxon>
        <taxon>Thoracicalcarea</taxon>
        <taxon>Balanomorpha</taxon>
        <taxon>Balanoidea</taxon>
        <taxon>Balanidae</taxon>
        <taxon>Amphibalaninae</taxon>
        <taxon>Amphibalanus</taxon>
    </lineage>
</organism>
<feature type="domain" description="HAT C-terminal dimerisation" evidence="1">
    <location>
        <begin position="589"/>
        <end position="647"/>
    </location>
</feature>
<dbReference type="GO" id="GO:0046983">
    <property type="term" value="F:protein dimerization activity"/>
    <property type="evidence" value="ECO:0007669"/>
    <property type="project" value="InterPro"/>
</dbReference>
<keyword evidence="4" id="KW-1185">Reference proteome</keyword>
<dbReference type="OrthoDB" id="6614843at2759"/>
<dbReference type="Pfam" id="PF14291">
    <property type="entry name" value="DUF4371"/>
    <property type="match status" value="1"/>
</dbReference>
<dbReference type="InterPro" id="IPR012337">
    <property type="entry name" value="RNaseH-like_sf"/>
</dbReference>
<reference evidence="3 4" key="1">
    <citation type="submission" date="2019-07" db="EMBL/GenBank/DDBJ databases">
        <title>Draft genome assembly of a fouling barnacle, Amphibalanus amphitrite (Darwin, 1854): The first reference genome for Thecostraca.</title>
        <authorList>
            <person name="Kim W."/>
        </authorList>
    </citation>
    <scope>NUCLEOTIDE SEQUENCE [LARGE SCALE GENOMIC DNA]</scope>
    <source>
        <strain evidence="3">SNU_AA5</strain>
        <tissue evidence="3">Soma without cirri and trophi</tissue>
    </source>
</reference>
<evidence type="ECO:0000313" key="3">
    <source>
        <dbReference type="EMBL" id="KAF0298378.1"/>
    </source>
</evidence>
<dbReference type="PANTHER" id="PTHR45749:SF37">
    <property type="entry name" value="OS05G0311600 PROTEIN"/>
    <property type="match status" value="1"/>
</dbReference>
<evidence type="ECO:0000259" key="2">
    <source>
        <dbReference type="Pfam" id="PF14291"/>
    </source>
</evidence>
<dbReference type="PANTHER" id="PTHR45749">
    <property type="match status" value="1"/>
</dbReference>
<dbReference type="EMBL" id="VIIS01001435">
    <property type="protein sequence ID" value="KAF0298378.1"/>
    <property type="molecule type" value="Genomic_DNA"/>
</dbReference>
<protein>
    <submittedName>
        <fullName evidence="3">Repressor of the inhibitor of the protein kinase</fullName>
    </submittedName>
</protein>